<feature type="region of interest" description="Disordered" evidence="1">
    <location>
        <begin position="443"/>
        <end position="564"/>
    </location>
</feature>
<feature type="region of interest" description="Disordered" evidence="1">
    <location>
        <begin position="62"/>
        <end position="85"/>
    </location>
</feature>
<sequence>MAEDMLMCFDSPLNPPRAEPRFLGLKSPLIPCPRLPFDIVEETAAMDADPFERVLKSALGQTPGRARAVSLPSSPTSPKHMRGLPQDSELDLSAALSARCLVSSTPNPTGMSRYKDPQTPKLVNSAPGTPTSHQRSARQGSLAGTPRRSVISSKDVEMSSEHLRMTVLKKLERLQALNQNLPSAGRSNLRRSLSTPDLPKGLRQQILPNALESLSVSRECGVNDLTYNKHYVSIINESPRSQGDCSLREEYTPIKISSLKKEALKLSSVFQNITVDLDDSDDTLATPIKEETKRRYSKSFAGKDTKSPEDIRLELPPWEWSGSSSEDEDGLPKIVKLRVLAKKDTVQSPDTISLVSRYKKKRDSLKFDDDKESEVITSSQTLPLDQGASVPVPTAQEIPSVPQVIQPPPIPEADLRPKSATTNVIKKGPLKAMMPLPTMMKAVMPPSAQDSIARSNITTGAQSSIQGPRGREKGMLAPFRRTNSSSALLRKQPAPVKPPSPKQKSANSKVIDRSSTVPSATAPPPKGILEALSSKSEMTRKGPSMLKKRSTSAPGKENLKKSLS</sequence>
<evidence type="ECO:0000256" key="1">
    <source>
        <dbReference type="SAM" id="MobiDB-lite"/>
    </source>
</evidence>
<reference evidence="2" key="1">
    <citation type="journal article" date="2014" name="PLoS ONE">
        <title>Transcriptome-Based Identification of ABC Transporters in the Western Tarnished Plant Bug Lygus hesperus.</title>
        <authorList>
            <person name="Hull J.J."/>
            <person name="Chaney K."/>
            <person name="Geib S.M."/>
            <person name="Fabrick J.A."/>
            <person name="Brent C.S."/>
            <person name="Walsh D."/>
            <person name="Lavine L.C."/>
        </authorList>
    </citation>
    <scope>NUCLEOTIDE SEQUENCE</scope>
</reference>
<feature type="region of interest" description="Disordered" evidence="1">
    <location>
        <begin position="103"/>
        <end position="157"/>
    </location>
</feature>
<protein>
    <submittedName>
        <fullName evidence="2">Uncharacterized protein</fullName>
    </submittedName>
</protein>
<reference evidence="2" key="2">
    <citation type="submission" date="2014-07" db="EMBL/GenBank/DDBJ databases">
        <authorList>
            <person name="Hull J."/>
        </authorList>
    </citation>
    <scope>NUCLEOTIDE SEQUENCE</scope>
</reference>
<feature type="region of interest" description="Disordered" evidence="1">
    <location>
        <begin position="396"/>
        <end position="429"/>
    </location>
</feature>
<evidence type="ECO:0000313" key="2">
    <source>
        <dbReference type="EMBL" id="JAG18925.1"/>
    </source>
</evidence>
<gene>
    <name evidence="2" type="ORF">CM83_92042</name>
</gene>
<organism evidence="2">
    <name type="scientific">Lygus hesperus</name>
    <name type="common">Western plant bug</name>
    <dbReference type="NCBI Taxonomy" id="30085"/>
    <lineage>
        <taxon>Eukaryota</taxon>
        <taxon>Metazoa</taxon>
        <taxon>Ecdysozoa</taxon>
        <taxon>Arthropoda</taxon>
        <taxon>Hexapoda</taxon>
        <taxon>Insecta</taxon>
        <taxon>Pterygota</taxon>
        <taxon>Neoptera</taxon>
        <taxon>Paraneoptera</taxon>
        <taxon>Hemiptera</taxon>
        <taxon>Heteroptera</taxon>
        <taxon>Panheteroptera</taxon>
        <taxon>Cimicomorpha</taxon>
        <taxon>Miridae</taxon>
        <taxon>Mirini</taxon>
        <taxon>Lygus</taxon>
    </lineage>
</organism>
<proteinExistence type="predicted"/>
<name>A0A0A9XP89_LYGHE</name>
<accession>A0A0A9XP89</accession>
<feature type="compositionally biased region" description="Polar residues" evidence="1">
    <location>
        <begin position="448"/>
        <end position="466"/>
    </location>
</feature>
<dbReference type="AlphaFoldDB" id="A0A0A9XP89"/>
<dbReference type="EMBL" id="GBHO01024679">
    <property type="protein sequence ID" value="JAG18925.1"/>
    <property type="molecule type" value="Transcribed_RNA"/>
</dbReference>
<feature type="compositionally biased region" description="Polar residues" evidence="1">
    <location>
        <begin position="126"/>
        <end position="139"/>
    </location>
</feature>